<name>A0A265N820_9BACI</name>
<gene>
    <name evidence="1" type="ORF">CIL03_14845</name>
</gene>
<dbReference type="EMBL" id="NPMS01000007">
    <property type="protein sequence ID" value="OZU87977.1"/>
    <property type="molecule type" value="Genomic_DNA"/>
</dbReference>
<dbReference type="PROSITE" id="PS51257">
    <property type="entry name" value="PROKAR_LIPOPROTEIN"/>
    <property type="match status" value="1"/>
</dbReference>
<evidence type="ECO:0000313" key="1">
    <source>
        <dbReference type="EMBL" id="OZU87977.1"/>
    </source>
</evidence>
<reference evidence="1 2" key="1">
    <citation type="submission" date="2017-08" db="EMBL/GenBank/DDBJ databases">
        <title>Virgibacillus indicus sp. nov. and Virgibacillus profoundi sp. nov, two moderately halophilic bacteria isolated from marine sediment by using the Microfluidic Streak Plate.</title>
        <authorList>
            <person name="Xu B."/>
            <person name="Hu B."/>
            <person name="Wang J."/>
            <person name="Zhu Y."/>
            <person name="Huang L."/>
            <person name="Du W."/>
            <person name="Huang Y."/>
        </authorList>
    </citation>
    <scope>NUCLEOTIDE SEQUENCE [LARGE SCALE GENOMIC DNA]</scope>
    <source>
        <strain evidence="1 2">IO3-P2-C2</strain>
    </source>
</reference>
<sequence>MDSLEKINETRVNGMKYLIMIVTALMLVACSESAEDEMINNDTEESDSVSFRNVDVKTDDNQVHLTGQVSAAEGEFYYTAEQGEEKLIEENHVEVEEGTHGWSEFSLEITLPDGTAEKEEAPVVTLYGKNKTGKVINPNYVPIDLNMKKEAS</sequence>
<evidence type="ECO:0000313" key="2">
    <source>
        <dbReference type="Proteomes" id="UP000216498"/>
    </source>
</evidence>
<protein>
    <recommendedName>
        <fullName evidence="3">Bacterial spore germination immunoglobulin-like domain-containing protein</fullName>
    </recommendedName>
</protein>
<keyword evidence="2" id="KW-1185">Reference proteome</keyword>
<comment type="caution">
    <text evidence="1">The sequence shown here is derived from an EMBL/GenBank/DDBJ whole genome shotgun (WGS) entry which is preliminary data.</text>
</comment>
<evidence type="ECO:0008006" key="3">
    <source>
        <dbReference type="Google" id="ProtNLM"/>
    </source>
</evidence>
<organism evidence="1 2">
    <name type="scientific">Virgibacillus indicus</name>
    <dbReference type="NCBI Taxonomy" id="2024554"/>
    <lineage>
        <taxon>Bacteria</taxon>
        <taxon>Bacillati</taxon>
        <taxon>Bacillota</taxon>
        <taxon>Bacilli</taxon>
        <taxon>Bacillales</taxon>
        <taxon>Bacillaceae</taxon>
        <taxon>Virgibacillus</taxon>
    </lineage>
</organism>
<dbReference type="AlphaFoldDB" id="A0A265N820"/>
<accession>A0A265N820</accession>
<proteinExistence type="predicted"/>
<dbReference type="Proteomes" id="UP000216498">
    <property type="component" value="Unassembled WGS sequence"/>
</dbReference>